<evidence type="ECO:0000256" key="5">
    <source>
        <dbReference type="ARBA" id="ARBA00026121"/>
    </source>
</evidence>
<keyword evidence="3 10" id="KW-0436">Ligase</keyword>
<keyword evidence="4" id="KW-0472">Membrane</keyword>
<dbReference type="InterPro" id="IPR000873">
    <property type="entry name" value="AMP-dep_synth/lig_dom"/>
</dbReference>
<dbReference type="PANTHER" id="PTHR43767">
    <property type="entry name" value="LONG-CHAIN-FATTY-ACID--COA LIGASE"/>
    <property type="match status" value="1"/>
</dbReference>
<accession>A0A9X2I1H2</accession>
<dbReference type="InterPro" id="IPR050237">
    <property type="entry name" value="ATP-dep_AMP-bd_enzyme"/>
</dbReference>
<evidence type="ECO:0000259" key="8">
    <source>
        <dbReference type="Pfam" id="PF00501"/>
    </source>
</evidence>
<protein>
    <recommendedName>
        <fullName evidence="6">Long-chain-fatty-acid--CoA ligase</fullName>
        <ecNumber evidence="5">6.2.1.3</ecNumber>
    </recommendedName>
    <alternativeName>
        <fullName evidence="7">Long-chain acyl-CoA synthetase</fullName>
    </alternativeName>
</protein>
<comment type="caution">
    <text evidence="10">The sequence shown here is derived from an EMBL/GenBank/DDBJ whole genome shotgun (WGS) entry which is preliminary data.</text>
</comment>
<feature type="domain" description="AMP-dependent synthetase/ligase" evidence="8">
    <location>
        <begin position="36"/>
        <end position="408"/>
    </location>
</feature>
<dbReference type="InterPro" id="IPR045851">
    <property type="entry name" value="AMP-bd_C_sf"/>
</dbReference>
<evidence type="ECO:0000256" key="4">
    <source>
        <dbReference type="ARBA" id="ARBA00023136"/>
    </source>
</evidence>
<evidence type="ECO:0000259" key="9">
    <source>
        <dbReference type="Pfam" id="PF13193"/>
    </source>
</evidence>
<feature type="domain" description="AMP-binding enzyme C-terminal" evidence="9">
    <location>
        <begin position="458"/>
        <end position="532"/>
    </location>
</feature>
<dbReference type="PANTHER" id="PTHR43767:SF8">
    <property type="entry name" value="LONG-CHAIN-FATTY-ACID--COA LIGASE"/>
    <property type="match status" value="1"/>
</dbReference>
<dbReference type="Gene3D" id="3.30.300.30">
    <property type="match status" value="1"/>
</dbReference>
<dbReference type="CDD" id="cd05936">
    <property type="entry name" value="FC-FACS_FadD_like"/>
    <property type="match status" value="1"/>
</dbReference>
<dbReference type="AlphaFoldDB" id="A0A9X2I1H2"/>
<evidence type="ECO:0000256" key="6">
    <source>
        <dbReference type="ARBA" id="ARBA00039545"/>
    </source>
</evidence>
<gene>
    <name evidence="10" type="ORF">M9979_14715</name>
</gene>
<evidence type="ECO:0000256" key="3">
    <source>
        <dbReference type="ARBA" id="ARBA00022598"/>
    </source>
</evidence>
<evidence type="ECO:0000256" key="7">
    <source>
        <dbReference type="ARBA" id="ARBA00042773"/>
    </source>
</evidence>
<evidence type="ECO:0000313" key="10">
    <source>
        <dbReference type="EMBL" id="MCP3736125.1"/>
    </source>
</evidence>
<dbReference type="InterPro" id="IPR020845">
    <property type="entry name" value="AMP-binding_CS"/>
</dbReference>
<evidence type="ECO:0000256" key="1">
    <source>
        <dbReference type="ARBA" id="ARBA00004170"/>
    </source>
</evidence>
<dbReference type="InterPro" id="IPR042099">
    <property type="entry name" value="ANL_N_sf"/>
</dbReference>
<dbReference type="PROSITE" id="PS00455">
    <property type="entry name" value="AMP_BINDING"/>
    <property type="match status" value="1"/>
</dbReference>
<proteinExistence type="predicted"/>
<sequence>MTGKPWEASYPPSLRGYEVDPATLDGNLADLIGAGAARFGDAPAFTLVLPDGAKGTISHARLDALSDRFAGFLAGDLALVPGDVLAIQLPNSLHYPIAVLGAWKAGLIVTNVNPLYTSREVAIQLADSGAKALVCHELFLAPVREIAATEARALIVASFADTFHAVAAVGEDGHQEVRFDDALARGVPLSPRRRHPVALYQYTGGTTGRSKGAVLTHANQCAILHMARDYMQAFEVTLEPGDAIITALPFYHIFAFNFNFLLMLWSGVHNLLIPNPRPLTNLKPAFDAFRVDWITGVDTLYAGLLAEPWFGDRPRRLKLAVSGGASLRADTAARWRERGGVIVEGYGMTETSCFVSFNPPGPAARDGTVGLLMPGCQARVVDENGDDVPPGHPGELLVRGPHIIERYLNRPEETATAIVDGWLHTGDIVIMDQDGYLRIVDRKKDLILVSGFNVYPNEIEDVLTSHPDVLEAAVIGVPDAVTGEAVRAFVSTTRAAVTGEELGAFCRERLTAYKVPKQFEMRDQLPKSPVGKILRAQLRMPSGAT</sequence>
<dbReference type="Gene3D" id="3.40.50.12780">
    <property type="entry name" value="N-terminal domain of ligase-like"/>
    <property type="match status" value="1"/>
</dbReference>
<evidence type="ECO:0000256" key="2">
    <source>
        <dbReference type="ARBA" id="ARBA00005005"/>
    </source>
</evidence>
<comment type="pathway">
    <text evidence="2">Lipid metabolism; fatty acid beta-oxidation.</text>
</comment>
<evidence type="ECO:0000313" key="11">
    <source>
        <dbReference type="Proteomes" id="UP001139486"/>
    </source>
</evidence>
<dbReference type="InterPro" id="IPR025110">
    <property type="entry name" value="AMP-bd_C"/>
</dbReference>
<dbReference type="SUPFAM" id="SSF56801">
    <property type="entry name" value="Acetyl-CoA synthetase-like"/>
    <property type="match status" value="1"/>
</dbReference>
<comment type="subcellular location">
    <subcellularLocation>
        <location evidence="1">Membrane</location>
        <topology evidence="1">Peripheral membrane protein</topology>
    </subcellularLocation>
</comment>
<dbReference type="Pfam" id="PF13193">
    <property type="entry name" value="AMP-binding_C"/>
    <property type="match status" value="1"/>
</dbReference>
<reference evidence="10" key="1">
    <citation type="submission" date="2022-05" db="EMBL/GenBank/DDBJ databases">
        <title>Sphingomonas sp. strain RP10 Genome sequencing and assembly.</title>
        <authorList>
            <person name="Kim I."/>
        </authorList>
    </citation>
    <scope>NUCLEOTIDE SEQUENCE</scope>
    <source>
        <strain evidence="10">RP10</strain>
    </source>
</reference>
<organism evidence="10 11">
    <name type="scientific">Sphingomonas liriopis</name>
    <dbReference type="NCBI Taxonomy" id="2949094"/>
    <lineage>
        <taxon>Bacteria</taxon>
        <taxon>Pseudomonadati</taxon>
        <taxon>Pseudomonadota</taxon>
        <taxon>Alphaproteobacteria</taxon>
        <taxon>Sphingomonadales</taxon>
        <taxon>Sphingomonadaceae</taxon>
        <taxon>Sphingomonas</taxon>
    </lineage>
</organism>
<dbReference type="Pfam" id="PF00501">
    <property type="entry name" value="AMP-binding"/>
    <property type="match status" value="1"/>
</dbReference>
<dbReference type="GO" id="GO:0016020">
    <property type="term" value="C:membrane"/>
    <property type="evidence" value="ECO:0007669"/>
    <property type="project" value="UniProtKB-SubCell"/>
</dbReference>
<keyword evidence="11" id="KW-1185">Reference proteome</keyword>
<name>A0A9X2I1H2_9SPHN</name>
<dbReference type="EMBL" id="JAMLDY010000020">
    <property type="protein sequence ID" value="MCP3736125.1"/>
    <property type="molecule type" value="Genomic_DNA"/>
</dbReference>
<dbReference type="EC" id="6.2.1.3" evidence="5"/>
<dbReference type="GO" id="GO:0004467">
    <property type="term" value="F:long-chain fatty acid-CoA ligase activity"/>
    <property type="evidence" value="ECO:0007669"/>
    <property type="project" value="UniProtKB-EC"/>
</dbReference>
<dbReference type="RefSeq" id="WP_254290118.1">
    <property type="nucleotide sequence ID" value="NZ_JAMLDY010000020.1"/>
</dbReference>
<dbReference type="Proteomes" id="UP001139486">
    <property type="component" value="Unassembled WGS sequence"/>
</dbReference>